<accession>A0A518DQC6</accession>
<evidence type="ECO:0000256" key="2">
    <source>
        <dbReference type="ARBA" id="ARBA00022801"/>
    </source>
</evidence>
<feature type="signal peptide" evidence="3">
    <location>
        <begin position="1"/>
        <end position="29"/>
    </location>
</feature>
<dbReference type="EC" id="3.1.6.1" evidence="5"/>
<dbReference type="Gene3D" id="3.40.720.10">
    <property type="entry name" value="Alkaline Phosphatase, subunit A"/>
    <property type="match status" value="1"/>
</dbReference>
<dbReference type="Pfam" id="PF00884">
    <property type="entry name" value="Sulfatase"/>
    <property type="match status" value="1"/>
</dbReference>
<feature type="domain" description="Sulfatase N-terminal" evidence="4">
    <location>
        <begin position="38"/>
        <end position="333"/>
    </location>
</feature>
<sequence precursor="true">MVPLGTLRRAACLGLAAIVWLVCAAGVHAQQPAPVKRPNVLLIVADDMNADSPGCFGGTVPGITPHLDRLAAEGMRFEHAHVNVAVCTPSRSVMLTGLYPQHSGVEGFQPIRAGTPTLPSLLSEAGYLCGTIGKPLGQQETFRWSVAYRWQGTGDEDLWGRDPAVYRRFTRSFILMAQTAGQPFFLMANSHDPHRPFAASELEKRRLGKPHYERAEPSRIYRPDEVTTPGFLPDLPEVRQEAAEYATSVRRCDEMVGAVLDELRQSGAEADTIVLFLSDHGMPFPFAKSNCYLHSTRTPLIIRWPERVQPGAVDRTHLISTVDLLPTILEGVGVSPATLGSQLAAATSDGPTRWRPDGRSFLALLEGRPQSDRDQVFTQFNHIHARRPYPMRCVLTKRLAYIFNPWSDGSRIYQAAPLSGLTFRAMAEAAESDESIMRRVEHLRRRSVEELYDLTTDPDCRRNLIEEHDYQTQTDDMRAALRRQLVETGDPVLTAFDQRDSRAALERFMQEYTERAKREIEALSLYENATGYRF</sequence>
<evidence type="ECO:0000256" key="1">
    <source>
        <dbReference type="ARBA" id="ARBA00008779"/>
    </source>
</evidence>
<name>A0A518DQC6_9BACT</name>
<reference evidence="5 6" key="1">
    <citation type="submission" date="2019-02" db="EMBL/GenBank/DDBJ databases">
        <title>Deep-cultivation of Planctomycetes and their phenomic and genomic characterization uncovers novel biology.</title>
        <authorList>
            <person name="Wiegand S."/>
            <person name="Jogler M."/>
            <person name="Boedeker C."/>
            <person name="Pinto D."/>
            <person name="Vollmers J."/>
            <person name="Rivas-Marin E."/>
            <person name="Kohn T."/>
            <person name="Peeters S.H."/>
            <person name="Heuer A."/>
            <person name="Rast P."/>
            <person name="Oberbeckmann S."/>
            <person name="Bunk B."/>
            <person name="Jeske O."/>
            <person name="Meyerdierks A."/>
            <person name="Storesund J.E."/>
            <person name="Kallscheuer N."/>
            <person name="Luecker S."/>
            <person name="Lage O.M."/>
            <person name="Pohl T."/>
            <person name="Merkel B.J."/>
            <person name="Hornburger P."/>
            <person name="Mueller R.-W."/>
            <person name="Bruemmer F."/>
            <person name="Labrenz M."/>
            <person name="Spormann A.M."/>
            <person name="Op den Camp H."/>
            <person name="Overmann J."/>
            <person name="Amann R."/>
            <person name="Jetten M.S.M."/>
            <person name="Mascher T."/>
            <person name="Medema M.H."/>
            <person name="Devos D.P."/>
            <person name="Kaster A.-K."/>
            <person name="Ovreas L."/>
            <person name="Rohde M."/>
            <person name="Galperin M.Y."/>
            <person name="Jogler C."/>
        </authorList>
    </citation>
    <scope>NUCLEOTIDE SEQUENCE [LARGE SCALE GENOMIC DNA]</scope>
    <source>
        <strain evidence="5 6">Pla85_3_4</strain>
    </source>
</reference>
<dbReference type="GO" id="GO:0004065">
    <property type="term" value="F:arylsulfatase activity"/>
    <property type="evidence" value="ECO:0007669"/>
    <property type="project" value="UniProtKB-EC"/>
</dbReference>
<dbReference type="InterPro" id="IPR052701">
    <property type="entry name" value="GAG_Ulvan_Degrading_Sulfatases"/>
</dbReference>
<protein>
    <submittedName>
        <fullName evidence="5">Arylsulfatase</fullName>
        <ecNumber evidence="5">3.1.6.1</ecNumber>
    </submittedName>
</protein>
<dbReference type="KEGG" id="lcre:Pla8534_18270"/>
<gene>
    <name evidence="5" type="primary">atsA_22</name>
    <name evidence="5" type="ORF">Pla8534_18270</name>
</gene>
<comment type="similarity">
    <text evidence="1">Belongs to the sulfatase family.</text>
</comment>
<dbReference type="InterPro" id="IPR000917">
    <property type="entry name" value="Sulfatase_N"/>
</dbReference>
<proteinExistence type="inferred from homology"/>
<organism evidence="5 6">
    <name type="scientific">Lignipirellula cremea</name>
    <dbReference type="NCBI Taxonomy" id="2528010"/>
    <lineage>
        <taxon>Bacteria</taxon>
        <taxon>Pseudomonadati</taxon>
        <taxon>Planctomycetota</taxon>
        <taxon>Planctomycetia</taxon>
        <taxon>Pirellulales</taxon>
        <taxon>Pirellulaceae</taxon>
        <taxon>Lignipirellula</taxon>
    </lineage>
</organism>
<evidence type="ECO:0000259" key="4">
    <source>
        <dbReference type="Pfam" id="PF00884"/>
    </source>
</evidence>
<dbReference type="OrthoDB" id="9762324at2"/>
<dbReference type="RefSeq" id="WP_145051769.1">
    <property type="nucleotide sequence ID" value="NZ_CP036433.1"/>
</dbReference>
<evidence type="ECO:0000256" key="3">
    <source>
        <dbReference type="SAM" id="SignalP"/>
    </source>
</evidence>
<evidence type="ECO:0000313" key="6">
    <source>
        <dbReference type="Proteomes" id="UP000317648"/>
    </source>
</evidence>
<keyword evidence="6" id="KW-1185">Reference proteome</keyword>
<dbReference type="PROSITE" id="PS00523">
    <property type="entry name" value="SULFATASE_1"/>
    <property type="match status" value="1"/>
</dbReference>
<dbReference type="CDD" id="cd16027">
    <property type="entry name" value="SGSH"/>
    <property type="match status" value="1"/>
</dbReference>
<dbReference type="AlphaFoldDB" id="A0A518DQC6"/>
<feature type="chain" id="PRO_5021745005" evidence="3">
    <location>
        <begin position="30"/>
        <end position="534"/>
    </location>
</feature>
<keyword evidence="3" id="KW-0732">Signal</keyword>
<dbReference type="EMBL" id="CP036433">
    <property type="protein sequence ID" value="QDU94041.1"/>
    <property type="molecule type" value="Genomic_DNA"/>
</dbReference>
<dbReference type="PANTHER" id="PTHR43751">
    <property type="entry name" value="SULFATASE"/>
    <property type="match status" value="1"/>
</dbReference>
<dbReference type="SUPFAM" id="SSF53649">
    <property type="entry name" value="Alkaline phosphatase-like"/>
    <property type="match status" value="1"/>
</dbReference>
<dbReference type="InterPro" id="IPR017850">
    <property type="entry name" value="Alkaline_phosphatase_core_sf"/>
</dbReference>
<dbReference type="PANTHER" id="PTHR43751:SF1">
    <property type="entry name" value="SULFATASE ATSG-RELATED"/>
    <property type="match status" value="1"/>
</dbReference>
<keyword evidence="2 5" id="KW-0378">Hydrolase</keyword>
<dbReference type="Proteomes" id="UP000317648">
    <property type="component" value="Chromosome"/>
</dbReference>
<dbReference type="InterPro" id="IPR024607">
    <property type="entry name" value="Sulfatase_CS"/>
</dbReference>
<evidence type="ECO:0000313" key="5">
    <source>
        <dbReference type="EMBL" id="QDU94041.1"/>
    </source>
</evidence>